<protein>
    <recommendedName>
        <fullName evidence="9">ABC transmembrane type-1 domain-containing protein</fullName>
    </recommendedName>
</protein>
<dbReference type="Gene3D" id="1.10.3720.10">
    <property type="entry name" value="MetI-like"/>
    <property type="match status" value="1"/>
</dbReference>
<reference evidence="10 11" key="1">
    <citation type="submission" date="2015-09" db="EMBL/GenBank/DDBJ databases">
        <authorList>
            <person name="Jackson K.R."/>
            <person name="Lunt B.L."/>
            <person name="Fisher J.N.B."/>
            <person name="Gardner A.V."/>
            <person name="Bailey M.E."/>
            <person name="Deus L.M."/>
            <person name="Earl A.S."/>
            <person name="Gibby P.D."/>
            <person name="Hartmann K.A."/>
            <person name="Liu J.E."/>
            <person name="Manci A.M."/>
            <person name="Nielsen D.A."/>
            <person name="Solomon M.B."/>
            <person name="Breakwell D.P."/>
            <person name="Burnett S.H."/>
            <person name="Grose J.H."/>
        </authorList>
    </citation>
    <scope>NUCLEOTIDE SEQUENCE [LARGE SCALE GENOMIC DNA]</scope>
    <source>
        <strain evidence="10 11">16</strain>
    </source>
</reference>
<sequence>MVRRWFWIPGLGFLVLFFLLPVGAFLLQSVLDPGPTFMHFERLFEGRAFWVSLGNTFRISITVTLICAVIGFLIALRIATLQRPYANALLVLIVMTVWISLLVRNYAWMVLLGREGIISTSLVALGIFERKTSLLFNEAAVVLGMVHVLIPYMIIPTYAAVQAIDPALLRACDSLGARPAQVFSRVLLPLSLPGLATGCLLVFTLSLGFYVTPAILGGRGQTTLTMLMEIEVNEQLNWGFAAAHAAVLIAITAVLFFAYRSKFGMDRLWGQEL</sequence>
<dbReference type="PANTHER" id="PTHR42929">
    <property type="entry name" value="INNER MEMBRANE ABC TRANSPORTER PERMEASE PROTEIN YDCU-RELATED-RELATED"/>
    <property type="match status" value="1"/>
</dbReference>
<evidence type="ECO:0000313" key="10">
    <source>
        <dbReference type="EMBL" id="KPL53259.1"/>
    </source>
</evidence>
<dbReference type="Pfam" id="PF00528">
    <property type="entry name" value="BPD_transp_1"/>
    <property type="match status" value="1"/>
</dbReference>
<dbReference type="SUPFAM" id="SSF161098">
    <property type="entry name" value="MetI-like"/>
    <property type="match status" value="1"/>
</dbReference>
<dbReference type="PROSITE" id="PS50928">
    <property type="entry name" value="ABC_TM1"/>
    <property type="match status" value="1"/>
</dbReference>
<evidence type="ECO:0000256" key="3">
    <source>
        <dbReference type="ARBA" id="ARBA00022448"/>
    </source>
</evidence>
<dbReference type="PANTHER" id="PTHR42929:SF5">
    <property type="entry name" value="ABC TRANSPORTER PERMEASE PROTEIN"/>
    <property type="match status" value="1"/>
</dbReference>
<evidence type="ECO:0000256" key="5">
    <source>
        <dbReference type="ARBA" id="ARBA00022692"/>
    </source>
</evidence>
<comment type="similarity">
    <text evidence="2">Belongs to the binding-protein-dependent transport system permease family. CysTW subfamily.</text>
</comment>
<feature type="transmembrane region" description="Helical" evidence="8">
    <location>
        <begin position="48"/>
        <end position="73"/>
    </location>
</feature>
<dbReference type="InterPro" id="IPR035906">
    <property type="entry name" value="MetI-like_sf"/>
</dbReference>
<dbReference type="RefSeq" id="WP_054359424.1">
    <property type="nucleotide sequence ID" value="NZ_LJYW01000001.1"/>
</dbReference>
<name>A0A0P6VPW7_9HYPH</name>
<comment type="caution">
    <text evidence="10">The sequence shown here is derived from an EMBL/GenBank/DDBJ whole genome shotgun (WGS) entry which is preliminary data.</text>
</comment>
<feature type="transmembrane region" description="Helical" evidence="8">
    <location>
        <begin position="140"/>
        <end position="161"/>
    </location>
</feature>
<reference evidence="10 11" key="2">
    <citation type="submission" date="2015-10" db="EMBL/GenBank/DDBJ databases">
        <title>Draft Genome Sequence of Prosthecomicrobium hirschii ATCC 27832.</title>
        <authorList>
            <person name="Daniel J."/>
            <person name="Givan S.A."/>
            <person name="Brun Y.V."/>
            <person name="Brown P.J."/>
        </authorList>
    </citation>
    <scope>NUCLEOTIDE SEQUENCE [LARGE SCALE GENOMIC DNA]</scope>
    <source>
        <strain evidence="10 11">16</strain>
    </source>
</reference>
<evidence type="ECO:0000256" key="8">
    <source>
        <dbReference type="RuleBase" id="RU363032"/>
    </source>
</evidence>
<evidence type="ECO:0000256" key="2">
    <source>
        <dbReference type="ARBA" id="ARBA00007069"/>
    </source>
</evidence>
<feature type="transmembrane region" description="Helical" evidence="8">
    <location>
        <begin position="109"/>
        <end position="128"/>
    </location>
</feature>
<proteinExistence type="inferred from homology"/>
<keyword evidence="3 8" id="KW-0813">Transport</keyword>
<feature type="domain" description="ABC transmembrane type-1" evidence="9">
    <location>
        <begin position="53"/>
        <end position="259"/>
    </location>
</feature>
<organism evidence="10 11">
    <name type="scientific">Prosthecodimorpha hirschii</name>
    <dbReference type="NCBI Taxonomy" id="665126"/>
    <lineage>
        <taxon>Bacteria</taxon>
        <taxon>Pseudomonadati</taxon>
        <taxon>Pseudomonadota</taxon>
        <taxon>Alphaproteobacteria</taxon>
        <taxon>Hyphomicrobiales</taxon>
        <taxon>Ancalomicrobiaceae</taxon>
        <taxon>Prosthecodimorpha</taxon>
    </lineage>
</organism>
<comment type="subcellular location">
    <subcellularLocation>
        <location evidence="1 8">Cell membrane</location>
        <topology evidence="1 8">Multi-pass membrane protein</topology>
    </subcellularLocation>
</comment>
<accession>A0A0P6VPW7</accession>
<keyword evidence="11" id="KW-1185">Reference proteome</keyword>
<dbReference type="CDD" id="cd06261">
    <property type="entry name" value="TM_PBP2"/>
    <property type="match status" value="1"/>
</dbReference>
<dbReference type="GO" id="GO:0005886">
    <property type="term" value="C:plasma membrane"/>
    <property type="evidence" value="ECO:0007669"/>
    <property type="project" value="UniProtKB-SubCell"/>
</dbReference>
<feature type="transmembrane region" description="Helical" evidence="8">
    <location>
        <begin position="195"/>
        <end position="216"/>
    </location>
</feature>
<feature type="transmembrane region" description="Helical" evidence="8">
    <location>
        <begin position="85"/>
        <end position="103"/>
    </location>
</feature>
<dbReference type="AlphaFoldDB" id="A0A0P6VPW7"/>
<gene>
    <name evidence="10" type="ORF">ABB55_14420</name>
</gene>
<dbReference type="InterPro" id="IPR000515">
    <property type="entry name" value="MetI-like"/>
</dbReference>
<dbReference type="Proteomes" id="UP000048984">
    <property type="component" value="Unassembled WGS sequence"/>
</dbReference>
<dbReference type="GO" id="GO:0055085">
    <property type="term" value="P:transmembrane transport"/>
    <property type="evidence" value="ECO:0007669"/>
    <property type="project" value="InterPro"/>
</dbReference>
<keyword evidence="5 8" id="KW-0812">Transmembrane</keyword>
<evidence type="ECO:0000313" key="11">
    <source>
        <dbReference type="Proteomes" id="UP000048984"/>
    </source>
</evidence>
<keyword evidence="4" id="KW-1003">Cell membrane</keyword>
<dbReference type="STRING" id="665126.ABB55_14420"/>
<evidence type="ECO:0000256" key="7">
    <source>
        <dbReference type="ARBA" id="ARBA00023136"/>
    </source>
</evidence>
<evidence type="ECO:0000256" key="6">
    <source>
        <dbReference type="ARBA" id="ARBA00022989"/>
    </source>
</evidence>
<keyword evidence="6 8" id="KW-1133">Transmembrane helix</keyword>
<evidence type="ECO:0000256" key="4">
    <source>
        <dbReference type="ARBA" id="ARBA00022475"/>
    </source>
</evidence>
<keyword evidence="7 8" id="KW-0472">Membrane</keyword>
<dbReference type="EMBL" id="LJYW01000001">
    <property type="protein sequence ID" value="KPL53259.1"/>
    <property type="molecule type" value="Genomic_DNA"/>
</dbReference>
<evidence type="ECO:0000259" key="9">
    <source>
        <dbReference type="PROSITE" id="PS50928"/>
    </source>
</evidence>
<feature type="transmembrane region" description="Helical" evidence="8">
    <location>
        <begin position="236"/>
        <end position="259"/>
    </location>
</feature>
<evidence type="ECO:0000256" key="1">
    <source>
        <dbReference type="ARBA" id="ARBA00004651"/>
    </source>
</evidence>